<sequence>MTDMLTASLKKILLVGRLCKFQIRFEGKASEFGFNSDMAC</sequence>
<name>A0ABX0UR79_9BACT</name>
<accession>A0ABX0UR79</accession>
<comment type="caution">
    <text evidence="1">The sequence shown here is derived from an EMBL/GenBank/DDBJ whole genome shotgun (WGS) entry which is preliminary data.</text>
</comment>
<dbReference type="EMBL" id="JAASQJ010000005">
    <property type="protein sequence ID" value="NIJ55487.1"/>
    <property type="molecule type" value="Genomic_DNA"/>
</dbReference>
<evidence type="ECO:0000313" key="2">
    <source>
        <dbReference type="Proteomes" id="UP001179181"/>
    </source>
</evidence>
<evidence type="ECO:0000313" key="1">
    <source>
        <dbReference type="EMBL" id="NIJ55487.1"/>
    </source>
</evidence>
<proteinExistence type="predicted"/>
<dbReference type="Proteomes" id="UP001179181">
    <property type="component" value="Unassembled WGS sequence"/>
</dbReference>
<keyword evidence="2" id="KW-1185">Reference proteome</keyword>
<organism evidence="1 2">
    <name type="scientific">Dyadobacter arcticus</name>
    <dbReference type="NCBI Taxonomy" id="1078754"/>
    <lineage>
        <taxon>Bacteria</taxon>
        <taxon>Pseudomonadati</taxon>
        <taxon>Bacteroidota</taxon>
        <taxon>Cytophagia</taxon>
        <taxon>Cytophagales</taxon>
        <taxon>Spirosomataceae</taxon>
        <taxon>Dyadobacter</taxon>
    </lineage>
</organism>
<reference evidence="1 2" key="1">
    <citation type="submission" date="2020-03" db="EMBL/GenBank/DDBJ databases">
        <title>Genomic Encyclopedia of Type Strains, Phase IV (KMG-IV): sequencing the most valuable type-strain genomes for metagenomic binning, comparative biology and taxonomic classification.</title>
        <authorList>
            <person name="Goeker M."/>
        </authorList>
    </citation>
    <scope>NUCLEOTIDE SEQUENCE [LARGE SCALE GENOMIC DNA]</scope>
    <source>
        <strain evidence="1 2">DSM 102865</strain>
    </source>
</reference>
<gene>
    <name evidence="1" type="ORF">FHS68_004676</name>
</gene>
<protein>
    <submittedName>
        <fullName evidence="1">Uncharacterized protein</fullName>
    </submittedName>
</protein>